<reference evidence="15" key="2">
    <citation type="journal article" date="2018" name="Biosci. Biotechnol. Biochem.">
        <title>Polysaccharide hydrolase of the hadal zone amphipods Hirondellea gigas.</title>
        <authorList>
            <person name="Kobayashi H."/>
            <person name="Nagahama T."/>
            <person name="Arai W."/>
            <person name="Sasagawa Y."/>
            <person name="Umeda M."/>
            <person name="Hayashi T."/>
            <person name="Nikaido I."/>
            <person name="Watanabe H."/>
            <person name="Oguri K."/>
            <person name="Kitazato H."/>
            <person name="Fujioka K."/>
            <person name="Kido Y."/>
            <person name="Takami H."/>
        </authorList>
    </citation>
    <scope>NUCLEOTIDE SEQUENCE</scope>
    <source>
        <tissue evidence="15">Whole body</tissue>
    </source>
</reference>
<evidence type="ECO:0000256" key="12">
    <source>
        <dbReference type="SAM" id="SignalP"/>
    </source>
</evidence>
<feature type="region of interest" description="Disordered" evidence="11">
    <location>
        <begin position="25"/>
        <end position="83"/>
    </location>
</feature>
<protein>
    <recommendedName>
        <fullName evidence="3">Wnt inhibitory factor 1</fullName>
    </recommendedName>
</protein>
<keyword evidence="5" id="KW-0964">Secreted</keyword>
<dbReference type="InterPro" id="IPR003306">
    <property type="entry name" value="WIF"/>
</dbReference>
<dbReference type="InterPro" id="IPR038677">
    <property type="entry name" value="WIF_sf"/>
</dbReference>
<dbReference type="Gene3D" id="2.10.25.10">
    <property type="entry name" value="Laminin"/>
    <property type="match status" value="3"/>
</dbReference>
<comment type="function">
    <text evidence="1">Binds to WNT proteins and inhibits their activities. May be involved in mesoderm segmentation.</text>
</comment>
<dbReference type="InterPro" id="IPR013309">
    <property type="entry name" value="Wnt-inh"/>
</dbReference>
<dbReference type="CDD" id="cd00054">
    <property type="entry name" value="EGF_CA"/>
    <property type="match status" value="1"/>
</dbReference>
<accession>A0A2P2I3S5</accession>
<evidence type="ECO:0000256" key="4">
    <source>
        <dbReference type="ARBA" id="ARBA00022473"/>
    </source>
</evidence>
<comment type="subcellular location">
    <subcellularLocation>
        <location evidence="2">Secreted</location>
    </subcellularLocation>
</comment>
<dbReference type="InterPro" id="IPR050969">
    <property type="entry name" value="Dev_Signal_Modulators"/>
</dbReference>
<feature type="disulfide bond" evidence="10">
    <location>
        <begin position="257"/>
        <end position="267"/>
    </location>
</feature>
<keyword evidence="7 12" id="KW-0732">Signal</keyword>
<dbReference type="AlphaFoldDB" id="A0A2P2I3S5"/>
<dbReference type="Pfam" id="PF02019">
    <property type="entry name" value="WIF"/>
    <property type="match status" value="1"/>
</dbReference>
<comment type="caution">
    <text evidence="10">Lacks conserved residue(s) required for the propagation of feature annotation.</text>
</comment>
<feature type="compositionally biased region" description="Low complexity" evidence="11">
    <location>
        <begin position="45"/>
        <end position="54"/>
    </location>
</feature>
<keyword evidence="4" id="KW-0217">Developmental protein</keyword>
<evidence type="ECO:0000259" key="13">
    <source>
        <dbReference type="PROSITE" id="PS50026"/>
    </source>
</evidence>
<dbReference type="PRINTS" id="PR01901">
    <property type="entry name" value="WIFPROTEIN"/>
</dbReference>
<evidence type="ECO:0000313" key="16">
    <source>
        <dbReference type="EMBL" id="LAC22405.1"/>
    </source>
</evidence>
<dbReference type="SMART" id="SM00469">
    <property type="entry name" value="WIF"/>
    <property type="match status" value="1"/>
</dbReference>
<reference evidence="16" key="1">
    <citation type="submission" date="2017-11" db="EMBL/GenBank/DDBJ databases">
        <title>The sensing device of the deep-sea amphipod.</title>
        <authorList>
            <person name="Kobayashi H."/>
            <person name="Nagahama T."/>
            <person name="Arai W."/>
            <person name="Sasagawa Y."/>
            <person name="Umeda M."/>
            <person name="Hayashi T."/>
            <person name="Nikaido I."/>
            <person name="Watanabe H."/>
            <person name="Oguri K."/>
            <person name="Kitazato H."/>
            <person name="Fujioka K."/>
            <person name="Kido Y."/>
            <person name="Takami H."/>
        </authorList>
    </citation>
    <scope>NUCLEOTIDE SEQUENCE</scope>
    <source>
        <tissue evidence="16">Whole body</tissue>
    </source>
</reference>
<dbReference type="PROSITE" id="PS50026">
    <property type="entry name" value="EGF_3"/>
    <property type="match status" value="2"/>
</dbReference>
<evidence type="ECO:0000313" key="15">
    <source>
        <dbReference type="EMBL" id="LAB68536.1"/>
    </source>
</evidence>
<dbReference type="GO" id="GO:0005102">
    <property type="term" value="F:signaling receptor binding"/>
    <property type="evidence" value="ECO:0007669"/>
    <property type="project" value="TreeGrafter"/>
</dbReference>
<feature type="chain" id="PRO_5036320796" description="Wnt inhibitory factor 1" evidence="12">
    <location>
        <begin position="19"/>
        <end position="405"/>
    </location>
</feature>
<feature type="domain" description="EGF-like" evidence="13">
    <location>
        <begin position="317"/>
        <end position="349"/>
    </location>
</feature>
<evidence type="ECO:0000256" key="11">
    <source>
        <dbReference type="SAM" id="MobiDB-lite"/>
    </source>
</evidence>
<dbReference type="PROSITE" id="PS01186">
    <property type="entry name" value="EGF_2"/>
    <property type="match status" value="2"/>
</dbReference>
<dbReference type="PROSITE" id="PS00022">
    <property type="entry name" value="EGF_1"/>
    <property type="match status" value="2"/>
</dbReference>
<evidence type="ECO:0000256" key="1">
    <source>
        <dbReference type="ARBA" id="ARBA00003309"/>
    </source>
</evidence>
<feature type="disulfide bond" evidence="10">
    <location>
        <begin position="339"/>
        <end position="348"/>
    </location>
</feature>
<dbReference type="Gene3D" id="2.60.40.2170">
    <property type="entry name" value="Wnt, WIF domain"/>
    <property type="match status" value="1"/>
</dbReference>
<feature type="disulfide bond" evidence="10">
    <location>
        <begin position="275"/>
        <end position="284"/>
    </location>
</feature>
<dbReference type="PROSITE" id="PS50814">
    <property type="entry name" value="WIF"/>
    <property type="match status" value="1"/>
</dbReference>
<feature type="domain" description="WIF" evidence="14">
    <location>
        <begin position="93"/>
        <end position="231"/>
    </location>
</feature>
<evidence type="ECO:0000256" key="10">
    <source>
        <dbReference type="PROSITE-ProRule" id="PRU00076"/>
    </source>
</evidence>
<evidence type="ECO:0000256" key="8">
    <source>
        <dbReference type="ARBA" id="ARBA00023157"/>
    </source>
</evidence>
<dbReference type="GO" id="GO:0016055">
    <property type="term" value="P:Wnt signaling pathway"/>
    <property type="evidence" value="ECO:0007669"/>
    <property type="project" value="UniProtKB-KW"/>
</dbReference>
<sequence length="405" mass="45626">MLTSKINLFLFLLCYSSSEQSDSSAAAALGHRNRHQQLQQQPLENSNKSNSNLNREAPALTATEQTGETGSEGTKPKRSQRSWSYRRREDLQLWIDRQQVQVLSGYPMEIYVIREGLVLPYILDPNFDSRLPVIPAEVSGFNFTWQGGRRKRYRYQLDNLISDDTAIMNHPTVNIPTKGRLPRKPKGFRIDLPCLRNASGIAGFSVRLKLKTRNNKRISGTPINVRLRKQCAPIEVLERSKRCPPGYLGANCTESLCYPHCLHGGVCTAPGRCTCPPGYHGRYCQGGICTEKCQHGGKCVQKDRCSCTRGFYGDTCQYSKCAVPCVNGGRCRGANKCRCPTGFGGQHCEVVKYRGASVAVRAQRCKQRCKHGSCDDVTAHCRCDHPYTGRWCRRKSRDRRGRIWL</sequence>
<evidence type="ECO:0000256" key="7">
    <source>
        <dbReference type="ARBA" id="ARBA00022729"/>
    </source>
</evidence>
<organism evidence="15">
    <name type="scientific">Hirondellea gigas</name>
    <dbReference type="NCBI Taxonomy" id="1518452"/>
    <lineage>
        <taxon>Eukaryota</taxon>
        <taxon>Metazoa</taxon>
        <taxon>Ecdysozoa</taxon>
        <taxon>Arthropoda</taxon>
        <taxon>Crustacea</taxon>
        <taxon>Multicrustacea</taxon>
        <taxon>Malacostraca</taxon>
        <taxon>Eumalacostraca</taxon>
        <taxon>Peracarida</taxon>
        <taxon>Amphipoda</taxon>
        <taxon>Amphilochidea</taxon>
        <taxon>Lysianassida</taxon>
        <taxon>Lysianassidira</taxon>
        <taxon>Lysianassoidea</taxon>
        <taxon>Lysianassidae</taxon>
        <taxon>Hirondellea</taxon>
    </lineage>
</organism>
<evidence type="ECO:0000256" key="9">
    <source>
        <dbReference type="ARBA" id="ARBA00023180"/>
    </source>
</evidence>
<dbReference type="InterPro" id="IPR000742">
    <property type="entry name" value="EGF"/>
</dbReference>
<evidence type="ECO:0000256" key="5">
    <source>
        <dbReference type="ARBA" id="ARBA00022525"/>
    </source>
</evidence>
<feature type="disulfide bond" evidence="10">
    <location>
        <begin position="321"/>
        <end position="331"/>
    </location>
</feature>
<keyword evidence="10" id="KW-0245">EGF-like domain</keyword>
<dbReference type="SUPFAM" id="SSF57196">
    <property type="entry name" value="EGF/Laminin"/>
    <property type="match status" value="1"/>
</dbReference>
<feature type="signal peptide" evidence="12">
    <location>
        <begin position="1"/>
        <end position="18"/>
    </location>
</feature>
<evidence type="ECO:0000259" key="14">
    <source>
        <dbReference type="PROSITE" id="PS50814"/>
    </source>
</evidence>
<evidence type="ECO:0000256" key="3">
    <source>
        <dbReference type="ARBA" id="ARBA00013854"/>
    </source>
</evidence>
<evidence type="ECO:0000256" key="6">
    <source>
        <dbReference type="ARBA" id="ARBA00022687"/>
    </source>
</evidence>
<proteinExistence type="evidence at transcript level"/>
<dbReference type="GO" id="GO:0005576">
    <property type="term" value="C:extracellular region"/>
    <property type="evidence" value="ECO:0007669"/>
    <property type="project" value="UniProtKB-SubCell"/>
</dbReference>
<dbReference type="EMBL" id="IACT01003155">
    <property type="protein sequence ID" value="LAC22405.1"/>
    <property type="molecule type" value="mRNA"/>
</dbReference>
<dbReference type="SMART" id="SM00181">
    <property type="entry name" value="EGF"/>
    <property type="match status" value="4"/>
</dbReference>
<feature type="domain" description="EGF-like" evidence="13">
    <location>
        <begin position="253"/>
        <end position="285"/>
    </location>
</feature>
<dbReference type="PANTHER" id="PTHR14949">
    <property type="entry name" value="EGF-LIKE-DOMAIN, MULTIPLE 7, 8"/>
    <property type="match status" value="1"/>
</dbReference>
<keyword evidence="6" id="KW-0879">Wnt signaling pathway</keyword>
<evidence type="ECO:0000256" key="2">
    <source>
        <dbReference type="ARBA" id="ARBA00004613"/>
    </source>
</evidence>
<name>A0A2P2I3S5_9CRUS</name>
<dbReference type="GO" id="GO:0009986">
    <property type="term" value="C:cell surface"/>
    <property type="evidence" value="ECO:0007669"/>
    <property type="project" value="TreeGrafter"/>
</dbReference>
<dbReference type="EMBL" id="IACF01002901">
    <property type="protein sequence ID" value="LAB68536.1"/>
    <property type="molecule type" value="mRNA"/>
</dbReference>
<keyword evidence="9" id="KW-0325">Glycoprotein</keyword>
<keyword evidence="8 10" id="KW-1015">Disulfide bond</keyword>
<feature type="compositionally biased region" description="Low complexity" evidence="11">
    <location>
        <begin position="61"/>
        <end position="73"/>
    </location>
</feature>
<dbReference type="PANTHER" id="PTHR14949:SF32">
    <property type="entry name" value="WNT INHIBITORY FACTOR 1"/>
    <property type="match status" value="1"/>
</dbReference>